<comment type="caution">
    <text evidence="8">The sequence shown here is derived from an EMBL/GenBank/DDBJ whole genome shotgun (WGS) entry which is preliminary data.</text>
</comment>
<dbReference type="OrthoDB" id="6514358at2759"/>
<dbReference type="EMBL" id="JAFBMS010000237">
    <property type="protein sequence ID" value="KAG9332632.1"/>
    <property type="molecule type" value="Genomic_DNA"/>
</dbReference>
<dbReference type="InterPro" id="IPR002181">
    <property type="entry name" value="Fibrinogen_a/b/g_C_dom"/>
</dbReference>
<evidence type="ECO:0000256" key="4">
    <source>
        <dbReference type="ARBA" id="ARBA00023180"/>
    </source>
</evidence>
<organism evidence="8 9">
    <name type="scientific">Albula glossodonta</name>
    <name type="common">roundjaw bonefish</name>
    <dbReference type="NCBI Taxonomy" id="121402"/>
    <lineage>
        <taxon>Eukaryota</taxon>
        <taxon>Metazoa</taxon>
        <taxon>Chordata</taxon>
        <taxon>Craniata</taxon>
        <taxon>Vertebrata</taxon>
        <taxon>Euteleostomi</taxon>
        <taxon>Actinopterygii</taxon>
        <taxon>Neopterygii</taxon>
        <taxon>Teleostei</taxon>
        <taxon>Albuliformes</taxon>
        <taxon>Albulidae</taxon>
        <taxon>Albula</taxon>
    </lineage>
</organism>
<dbReference type="InterPro" id="IPR020837">
    <property type="entry name" value="Fibrinogen_CS"/>
</dbReference>
<evidence type="ECO:0000256" key="3">
    <source>
        <dbReference type="ARBA" id="ARBA00023157"/>
    </source>
</evidence>
<dbReference type="InterPro" id="IPR037579">
    <property type="entry name" value="FIB_ANG-like"/>
</dbReference>
<dbReference type="Gene3D" id="3.90.215.10">
    <property type="entry name" value="Gamma Fibrinogen, chain A, domain 1"/>
    <property type="match status" value="1"/>
</dbReference>
<dbReference type="SUPFAM" id="SSF56496">
    <property type="entry name" value="Fibrinogen C-terminal domain-like"/>
    <property type="match status" value="1"/>
</dbReference>
<evidence type="ECO:0000313" key="9">
    <source>
        <dbReference type="Proteomes" id="UP000824540"/>
    </source>
</evidence>
<gene>
    <name evidence="8" type="ORF">JZ751_014730</name>
</gene>
<evidence type="ECO:0000256" key="1">
    <source>
        <dbReference type="ARBA" id="ARBA00004613"/>
    </source>
</evidence>
<evidence type="ECO:0000259" key="7">
    <source>
        <dbReference type="PROSITE" id="PS51406"/>
    </source>
</evidence>
<dbReference type="GO" id="GO:0030674">
    <property type="term" value="F:protein-macromolecule adaptor activity"/>
    <property type="evidence" value="ECO:0007669"/>
    <property type="project" value="TreeGrafter"/>
</dbReference>
<dbReference type="GO" id="GO:0005201">
    <property type="term" value="F:extracellular matrix structural constituent"/>
    <property type="evidence" value="ECO:0007669"/>
    <property type="project" value="TreeGrafter"/>
</dbReference>
<keyword evidence="4" id="KW-0325">Glycoprotein</keyword>
<dbReference type="GO" id="GO:0042730">
    <property type="term" value="P:fibrinolysis"/>
    <property type="evidence" value="ECO:0007669"/>
    <property type="project" value="TreeGrafter"/>
</dbReference>
<dbReference type="Pfam" id="PF00147">
    <property type="entry name" value="Fibrinogen_C"/>
    <property type="match status" value="1"/>
</dbReference>
<dbReference type="InterPro" id="IPR014716">
    <property type="entry name" value="Fibrinogen_a/b/g_C_1"/>
</dbReference>
<dbReference type="GO" id="GO:0072377">
    <property type="term" value="P:blood coagulation, common pathway"/>
    <property type="evidence" value="ECO:0007669"/>
    <property type="project" value="TreeGrafter"/>
</dbReference>
<dbReference type="GO" id="GO:0070527">
    <property type="term" value="P:platelet aggregation"/>
    <property type="evidence" value="ECO:0007669"/>
    <property type="project" value="TreeGrafter"/>
</dbReference>
<feature type="region of interest" description="Disordered" evidence="5">
    <location>
        <begin position="50"/>
        <end position="83"/>
    </location>
</feature>
<dbReference type="GO" id="GO:0034116">
    <property type="term" value="P:positive regulation of heterotypic cell-cell adhesion"/>
    <property type="evidence" value="ECO:0007669"/>
    <property type="project" value="TreeGrafter"/>
</dbReference>
<dbReference type="InterPro" id="IPR036056">
    <property type="entry name" value="Fibrinogen-like_C"/>
</dbReference>
<dbReference type="Proteomes" id="UP000824540">
    <property type="component" value="Unassembled WGS sequence"/>
</dbReference>
<dbReference type="PANTHER" id="PTHR47221:SF5">
    <property type="entry name" value="FIBRINOGEN C-TERMINAL DOMAIN-CONTAINING PROTEIN"/>
    <property type="match status" value="1"/>
</dbReference>
<comment type="subcellular location">
    <subcellularLocation>
        <location evidence="1">Secreted</location>
    </subcellularLocation>
</comment>
<keyword evidence="2" id="KW-0964">Secreted</keyword>
<name>A0A8T2N4L5_9TELE</name>
<dbReference type="CDD" id="cd00087">
    <property type="entry name" value="FReD"/>
    <property type="match status" value="1"/>
</dbReference>
<feature type="domain" description="Fibrinogen C-terminal" evidence="7">
    <location>
        <begin position="125"/>
        <end position="358"/>
    </location>
</feature>
<evidence type="ECO:0000256" key="2">
    <source>
        <dbReference type="ARBA" id="ARBA00022525"/>
    </source>
</evidence>
<feature type="signal peptide" evidence="6">
    <location>
        <begin position="1"/>
        <end position="18"/>
    </location>
</feature>
<sequence>MYPLGSLCVLPFLSLVMGALLSPDAPACSRPPCRDSLVAAPLMRTGGCEEQPGAGGCRISVSSSAASDPPTRAEDRRGQSEVGEVSERLAQLQHCMGSLQEPGGGSLGATLALMAAVLTECDLHCHSQALRSMAKRLEAAAVGREGEKDLLILLRSITLQPPTACDMETAGGGWTVFQRRQDGSVDFNRTWQEYRNGFGSPQGEHWLGNAALHGLTATGQHQLRIQLEDWHQQRRQATYSTFKVASEAYRYRLTVRDYSGDAGNALSYSKRYNHDGRSFSTNDRDHDRYASGNCAQYYGAGWWFDSCLAANLNGRYYRGRYSGLTNGIYWGTWYILTDARSGERYSFKTVEMKTRPRDF</sequence>
<dbReference type="AlphaFoldDB" id="A0A8T2N4L5"/>
<dbReference type="GO" id="GO:0005577">
    <property type="term" value="C:fibrinogen complex"/>
    <property type="evidence" value="ECO:0007669"/>
    <property type="project" value="TreeGrafter"/>
</dbReference>
<keyword evidence="9" id="KW-1185">Reference proteome</keyword>
<keyword evidence="6" id="KW-0732">Signal</keyword>
<dbReference type="PROSITE" id="PS00514">
    <property type="entry name" value="FIBRINOGEN_C_1"/>
    <property type="match status" value="1"/>
</dbReference>
<dbReference type="PROSITE" id="PS51406">
    <property type="entry name" value="FIBRINOGEN_C_2"/>
    <property type="match status" value="1"/>
</dbReference>
<evidence type="ECO:0000256" key="5">
    <source>
        <dbReference type="SAM" id="MobiDB-lite"/>
    </source>
</evidence>
<evidence type="ECO:0000256" key="6">
    <source>
        <dbReference type="SAM" id="SignalP"/>
    </source>
</evidence>
<feature type="chain" id="PRO_5035863646" description="Fibrinogen C-terminal domain-containing protein" evidence="6">
    <location>
        <begin position="19"/>
        <end position="359"/>
    </location>
</feature>
<accession>A0A8T2N4L5</accession>
<dbReference type="PANTHER" id="PTHR47221">
    <property type="entry name" value="FIBRINOGEN ALPHA CHAIN"/>
    <property type="match status" value="1"/>
</dbReference>
<proteinExistence type="predicted"/>
<reference evidence="8" key="1">
    <citation type="thesis" date="2021" institute="BYU ScholarsArchive" country="Provo, UT, USA">
        <title>Applications of and Algorithms for Genome Assembly and Genomic Analyses with an Emphasis on Marine Teleosts.</title>
        <authorList>
            <person name="Pickett B.D."/>
        </authorList>
    </citation>
    <scope>NUCLEOTIDE SEQUENCE</scope>
    <source>
        <strain evidence="8">HI-2016</strain>
    </source>
</reference>
<keyword evidence="3" id="KW-1015">Disulfide bond</keyword>
<protein>
    <recommendedName>
        <fullName evidence="7">Fibrinogen C-terminal domain-containing protein</fullName>
    </recommendedName>
</protein>
<dbReference type="SMART" id="SM00186">
    <property type="entry name" value="FBG"/>
    <property type="match status" value="1"/>
</dbReference>
<evidence type="ECO:0000313" key="8">
    <source>
        <dbReference type="EMBL" id="KAG9332632.1"/>
    </source>
</evidence>